<dbReference type="SUPFAM" id="SSF52540">
    <property type="entry name" value="P-loop containing nucleoside triphosphate hydrolases"/>
    <property type="match status" value="1"/>
</dbReference>
<dbReference type="OrthoDB" id="3173068at2"/>
<protein>
    <submittedName>
        <fullName evidence="2">Chromosome partitioning protein</fullName>
    </submittedName>
</protein>
<dbReference type="PANTHER" id="PTHR13696">
    <property type="entry name" value="P-LOOP CONTAINING NUCLEOSIDE TRIPHOSPHATE HYDROLASE"/>
    <property type="match status" value="1"/>
</dbReference>
<evidence type="ECO:0000259" key="1">
    <source>
        <dbReference type="Pfam" id="PF01656"/>
    </source>
</evidence>
<accession>A0A4Y8WW25</accession>
<name>A0A4Y8WW25_9MICC</name>
<dbReference type="InterPro" id="IPR002586">
    <property type="entry name" value="CobQ/CobB/MinD/ParA_Nub-bd_dom"/>
</dbReference>
<comment type="caution">
    <text evidence="2">The sequence shown here is derived from an EMBL/GenBank/DDBJ whole genome shotgun (WGS) entry which is preliminary data.</text>
</comment>
<reference evidence="2 3" key="1">
    <citation type="submission" date="2020-08" db="EMBL/GenBank/DDBJ databases">
        <title>Sequencing the genomes of 1000 actinobacteria strains.</title>
        <authorList>
            <person name="Klenk H.-P."/>
        </authorList>
    </citation>
    <scope>NUCLEOTIDE SEQUENCE [LARGE SCALE GENOMIC DNA]</scope>
    <source>
        <strain evidence="2 3">DSM 19079</strain>
    </source>
</reference>
<dbReference type="PIRSF" id="PIRSF009320">
    <property type="entry name" value="Nuc_binding_HP_1000"/>
    <property type="match status" value="1"/>
</dbReference>
<organism evidence="2 3">
    <name type="scientific">Micrococcus flavus</name>
    <dbReference type="NCBI Taxonomy" id="384602"/>
    <lineage>
        <taxon>Bacteria</taxon>
        <taxon>Bacillati</taxon>
        <taxon>Actinomycetota</taxon>
        <taxon>Actinomycetes</taxon>
        <taxon>Micrococcales</taxon>
        <taxon>Micrococcaceae</taxon>
        <taxon>Micrococcus</taxon>
    </lineage>
</organism>
<gene>
    <name evidence="2" type="ORF">BJ976_002370</name>
</gene>
<evidence type="ECO:0000313" key="2">
    <source>
        <dbReference type="EMBL" id="MBB4883962.1"/>
    </source>
</evidence>
<dbReference type="RefSeq" id="WP_135030771.1">
    <property type="nucleotide sequence ID" value="NZ_BMLA01000013.1"/>
</dbReference>
<dbReference type="PANTHER" id="PTHR13696:SF52">
    <property type="entry name" value="PARA FAMILY PROTEIN CT_582"/>
    <property type="match status" value="1"/>
</dbReference>
<keyword evidence="3" id="KW-1185">Reference proteome</keyword>
<dbReference type="EMBL" id="JACHMC010000002">
    <property type="protein sequence ID" value="MBB4883962.1"/>
    <property type="molecule type" value="Genomic_DNA"/>
</dbReference>
<dbReference type="InterPro" id="IPR027417">
    <property type="entry name" value="P-loop_NTPase"/>
</dbReference>
<dbReference type="Pfam" id="PF01656">
    <property type="entry name" value="CbiA"/>
    <property type="match status" value="1"/>
</dbReference>
<dbReference type="Proteomes" id="UP000560081">
    <property type="component" value="Unassembled WGS sequence"/>
</dbReference>
<dbReference type="Gene3D" id="3.40.50.300">
    <property type="entry name" value="P-loop containing nucleotide triphosphate hydrolases"/>
    <property type="match status" value="1"/>
</dbReference>
<dbReference type="CDD" id="cd02042">
    <property type="entry name" value="ParAB_family"/>
    <property type="match status" value="1"/>
</dbReference>
<proteinExistence type="predicted"/>
<dbReference type="AlphaFoldDB" id="A0A4Y8WW25"/>
<sequence>MIENGNPLTLVALNSKGGVGKTTTTMMLAAAFTHAGRSVEVWDADPQGSASEWIEDATEAHGEALPIRYAAVNRATLGRKTSTADVLLIDTAPGDPGSQSAAVARADLVLVPTGAARLDLARVWATVDAVGQAVPSVVLLNRVDARTRTYTDTRAVLEAEGVPSFTTAIPRREAFNTVAGSWPTPAQLGPWADVAAEIQEMTQR</sequence>
<dbReference type="InterPro" id="IPR050678">
    <property type="entry name" value="DNA_Partitioning_ATPase"/>
</dbReference>
<evidence type="ECO:0000313" key="3">
    <source>
        <dbReference type="Proteomes" id="UP000560081"/>
    </source>
</evidence>
<feature type="domain" description="CobQ/CobB/MinD/ParA nucleotide binding" evidence="1">
    <location>
        <begin position="11"/>
        <end position="177"/>
    </location>
</feature>